<evidence type="ECO:0000256" key="2">
    <source>
        <dbReference type="ARBA" id="ARBA00023015"/>
    </source>
</evidence>
<accession>A0A8H6Z5N1</accession>
<dbReference type="EMBL" id="JACAZH010000003">
    <property type="protein sequence ID" value="KAF7373023.1"/>
    <property type="molecule type" value="Genomic_DNA"/>
</dbReference>
<evidence type="ECO:0000256" key="1">
    <source>
        <dbReference type="ARBA" id="ARBA00004123"/>
    </source>
</evidence>
<dbReference type="CDD" id="cd12148">
    <property type="entry name" value="fungal_TF_MHR"/>
    <property type="match status" value="1"/>
</dbReference>
<evidence type="ECO:0000256" key="4">
    <source>
        <dbReference type="ARBA" id="ARBA00023163"/>
    </source>
</evidence>
<dbReference type="InterPro" id="IPR007219">
    <property type="entry name" value="XnlR_reg_dom"/>
</dbReference>
<dbReference type="GO" id="GO:0008270">
    <property type="term" value="F:zinc ion binding"/>
    <property type="evidence" value="ECO:0007669"/>
    <property type="project" value="InterPro"/>
</dbReference>
<feature type="compositionally biased region" description="Acidic residues" evidence="6">
    <location>
        <begin position="175"/>
        <end position="185"/>
    </location>
</feature>
<feature type="region of interest" description="Disordered" evidence="6">
    <location>
        <begin position="206"/>
        <end position="225"/>
    </location>
</feature>
<keyword evidence="9" id="KW-1185">Reference proteome</keyword>
<dbReference type="PANTHER" id="PTHR31845">
    <property type="entry name" value="FINGER DOMAIN PROTEIN, PUTATIVE-RELATED"/>
    <property type="match status" value="1"/>
</dbReference>
<keyword evidence="3" id="KW-0238">DNA-binding</keyword>
<dbReference type="Pfam" id="PF04082">
    <property type="entry name" value="Fungal_trans"/>
    <property type="match status" value="1"/>
</dbReference>
<evidence type="ECO:0000256" key="6">
    <source>
        <dbReference type="SAM" id="MobiDB-lite"/>
    </source>
</evidence>
<dbReference type="GO" id="GO:0005634">
    <property type="term" value="C:nucleus"/>
    <property type="evidence" value="ECO:0007669"/>
    <property type="project" value="UniProtKB-SubCell"/>
</dbReference>
<feature type="domain" description="Xylanolytic transcriptional activator regulatory" evidence="7">
    <location>
        <begin position="369"/>
        <end position="446"/>
    </location>
</feature>
<dbReference type="GO" id="GO:0000981">
    <property type="term" value="F:DNA-binding transcription factor activity, RNA polymerase II-specific"/>
    <property type="evidence" value="ECO:0007669"/>
    <property type="project" value="TreeGrafter"/>
</dbReference>
<keyword evidence="4" id="KW-0804">Transcription</keyword>
<organism evidence="8 9">
    <name type="scientific">Mycena sanguinolenta</name>
    <dbReference type="NCBI Taxonomy" id="230812"/>
    <lineage>
        <taxon>Eukaryota</taxon>
        <taxon>Fungi</taxon>
        <taxon>Dikarya</taxon>
        <taxon>Basidiomycota</taxon>
        <taxon>Agaricomycotina</taxon>
        <taxon>Agaricomycetes</taxon>
        <taxon>Agaricomycetidae</taxon>
        <taxon>Agaricales</taxon>
        <taxon>Marasmiineae</taxon>
        <taxon>Mycenaceae</taxon>
        <taxon>Mycena</taxon>
    </lineage>
</organism>
<dbReference type="GO" id="GO:0006351">
    <property type="term" value="P:DNA-templated transcription"/>
    <property type="evidence" value="ECO:0007669"/>
    <property type="project" value="InterPro"/>
</dbReference>
<keyword evidence="2" id="KW-0805">Transcription regulation</keyword>
<evidence type="ECO:0000256" key="3">
    <source>
        <dbReference type="ARBA" id="ARBA00023125"/>
    </source>
</evidence>
<dbReference type="AlphaFoldDB" id="A0A8H6Z5N1"/>
<dbReference type="GO" id="GO:0000976">
    <property type="term" value="F:transcription cis-regulatory region binding"/>
    <property type="evidence" value="ECO:0007669"/>
    <property type="project" value="TreeGrafter"/>
</dbReference>
<comment type="caution">
    <text evidence="8">The sequence shown here is derived from an EMBL/GenBank/DDBJ whole genome shotgun (WGS) entry which is preliminary data.</text>
</comment>
<keyword evidence="5" id="KW-0539">Nucleus</keyword>
<comment type="subcellular location">
    <subcellularLocation>
        <location evidence="1">Nucleus</location>
    </subcellularLocation>
</comment>
<evidence type="ECO:0000313" key="9">
    <source>
        <dbReference type="Proteomes" id="UP000623467"/>
    </source>
</evidence>
<dbReference type="Proteomes" id="UP000623467">
    <property type="component" value="Unassembled WGS sequence"/>
</dbReference>
<sequence>MDQGEHHAQPDSSYNQLPTEFRLRHTQPTQPNLVYPPFQLFRHESADINGSNQNSTPNFSPVTATTVSAPTAEISSAASETPVFSESRSGFFCFSIGMGTPLPYGMSEYFTEQIRQKDRVIESLLKQLQNRYVSAPPSVVASPSDTTNQTICDSRTNSQGRGRSLWFKESSENDQGGDEGGEDTGTDVNTDVLPIAGAALGLITDSSLNPSRHGAQNREPEDLDESDVGVANMAYLEPGPAIDLTMHAHLLEHSAPELLMHGIVVWEDVKKLFEIFHTNLNPLISLLDPVLHTPTSTFVRCPVLFTVVCAVSSRHYTEKSEIYPIAMQFAKRSVANALNEHRKTIELCQAYLLLSIYALPVPKWEQDCSWLFAGVAVQLATELNLHQEPISTAARADEKWERELLNRTRVWMVCFTMDHFIATQSGKPPAIKPDYIMRSRSNDWYSRSPYNSVVIRPTPVCNHRAPANYRRLPRSDLFTVWFEPGETFNRFIHSNIDGPPQDVDFRTVTIVHEAKLGAFSDEWAYRLAQQSNAIDLASTWQIKSFAFLTAYSQLFMFSFALEQAYRTGFQSMDELLFTKCLESAKNVLRSIIDGSGSTGFMRYCPHGHFTIVAFASAVLLKLLRPEFSHFMPGYEETRVYSLITQVIQTLSSSAVDDRHIPKLYAHFLDGLLSHHHRDSSALGHFHRQQPILRSIGGPSSSNYGDLSPASSMFTMSSFFGGRDWSPFRARNL</sequence>
<dbReference type="OrthoDB" id="39175at2759"/>
<evidence type="ECO:0000256" key="5">
    <source>
        <dbReference type="ARBA" id="ARBA00023242"/>
    </source>
</evidence>
<dbReference type="InterPro" id="IPR051089">
    <property type="entry name" value="prtT"/>
</dbReference>
<protein>
    <submittedName>
        <fullName evidence="8">Protein priB</fullName>
    </submittedName>
</protein>
<evidence type="ECO:0000259" key="7">
    <source>
        <dbReference type="SMART" id="SM00906"/>
    </source>
</evidence>
<evidence type="ECO:0000313" key="8">
    <source>
        <dbReference type="EMBL" id="KAF7373023.1"/>
    </source>
</evidence>
<proteinExistence type="predicted"/>
<dbReference type="SMART" id="SM00906">
    <property type="entry name" value="Fungal_trans"/>
    <property type="match status" value="1"/>
</dbReference>
<dbReference type="PANTHER" id="PTHR31845:SF19">
    <property type="entry name" value="TRANSCRIPTION FACTOR DOMAIN-CONTAINING PROTEIN"/>
    <property type="match status" value="1"/>
</dbReference>
<feature type="compositionally biased region" description="Polar residues" evidence="6">
    <location>
        <begin position="145"/>
        <end position="161"/>
    </location>
</feature>
<reference evidence="8" key="1">
    <citation type="submission" date="2020-05" db="EMBL/GenBank/DDBJ databases">
        <title>Mycena genomes resolve the evolution of fungal bioluminescence.</title>
        <authorList>
            <person name="Tsai I.J."/>
        </authorList>
    </citation>
    <scope>NUCLEOTIDE SEQUENCE</scope>
    <source>
        <strain evidence="8">160909Yilan</strain>
    </source>
</reference>
<name>A0A8H6Z5N1_9AGAR</name>
<feature type="region of interest" description="Disordered" evidence="6">
    <location>
        <begin position="136"/>
        <end position="189"/>
    </location>
</feature>
<gene>
    <name evidence="8" type="ORF">MSAN_00509700</name>
</gene>